<dbReference type="AlphaFoldDB" id="A0A1M5P3F5"/>
<dbReference type="Gene3D" id="3.40.50.12580">
    <property type="match status" value="1"/>
</dbReference>
<evidence type="ECO:0000313" key="2">
    <source>
        <dbReference type="Proteomes" id="UP000199758"/>
    </source>
</evidence>
<keyword evidence="2" id="KW-1185">Reference proteome</keyword>
<dbReference type="STRING" id="490188.SAMN04488068_2005"/>
<dbReference type="SUPFAM" id="SSF53756">
    <property type="entry name" value="UDP-Glycosyltransferase/glycogen phosphorylase"/>
    <property type="match status" value="1"/>
</dbReference>
<dbReference type="InterPro" id="IPR043148">
    <property type="entry name" value="TagF_C"/>
</dbReference>
<evidence type="ECO:0000313" key="1">
    <source>
        <dbReference type="EMBL" id="SHG96356.1"/>
    </source>
</evidence>
<organism evidence="1 2">
    <name type="scientific">Hydrocarboniphaga daqingensis</name>
    <dbReference type="NCBI Taxonomy" id="490188"/>
    <lineage>
        <taxon>Bacteria</taxon>
        <taxon>Pseudomonadati</taxon>
        <taxon>Pseudomonadota</taxon>
        <taxon>Gammaproteobacteria</taxon>
        <taxon>Nevskiales</taxon>
        <taxon>Nevskiaceae</taxon>
        <taxon>Hydrocarboniphaga</taxon>
    </lineage>
</organism>
<dbReference type="EMBL" id="FQWZ01000004">
    <property type="protein sequence ID" value="SHG96356.1"/>
    <property type="molecule type" value="Genomic_DNA"/>
</dbReference>
<dbReference type="OrthoDB" id="8437129at2"/>
<gene>
    <name evidence="1" type="ORF">SAMN04488068_2005</name>
</gene>
<evidence type="ECO:0008006" key="3">
    <source>
        <dbReference type="Google" id="ProtNLM"/>
    </source>
</evidence>
<dbReference type="RefSeq" id="WP_072897064.1">
    <property type="nucleotide sequence ID" value="NZ_FQWZ01000004.1"/>
</dbReference>
<dbReference type="Proteomes" id="UP000199758">
    <property type="component" value="Unassembled WGS sequence"/>
</dbReference>
<proteinExistence type="predicted"/>
<sequence>MRLVFPYLAQAHQVLHSLPIAAAIAQRHRDVEVHVAAISDAQLDFARRLVARHAPDAPIHFDRLPLGPGDAARLAAGLGRSHFKQYTLLRNRRYFNGFDAVVTPERTSLFLRRIGVRTPLIWTRHGAGDREIGFADDVRAFDFVLMAGRKIEQRLLAGGLIRPGAYVSGVYAKFDWAQGAGERWFDNDRPTVLYNPHFRPALSSWPRWGHTVLDAFAAQSDYNLVFAPHVRLYDPPRAADHAGFARYRGLAHMRIDLGSERSIDMSYTQAADLYLGDVSSQVAEFVARPRPCLFLNAHQVAWQHDPNYRFWHLGPVIDRVDEIASGVAEARSGHARFTSAQRDYVAETFELEPGPSAPRGADAIVEFLRAVPRSSRTR</sequence>
<reference evidence="1 2" key="1">
    <citation type="submission" date="2016-11" db="EMBL/GenBank/DDBJ databases">
        <authorList>
            <person name="Jaros S."/>
            <person name="Januszkiewicz K."/>
            <person name="Wedrychowicz H."/>
        </authorList>
    </citation>
    <scope>NUCLEOTIDE SEQUENCE [LARGE SCALE GENOMIC DNA]</scope>
    <source>
        <strain evidence="1 2">CGMCC 1.7049</strain>
    </source>
</reference>
<protein>
    <recommendedName>
        <fullName evidence="3">CDP-Glycerol:Poly(Glycerophosphate) glycerophosphotransferase</fullName>
    </recommendedName>
</protein>
<accession>A0A1M5P3F5</accession>
<name>A0A1M5P3F5_9GAMM</name>